<dbReference type="EMBL" id="KK116111">
    <property type="protein sequence ID" value="KFM66858.1"/>
    <property type="molecule type" value="Genomic_DNA"/>
</dbReference>
<organism evidence="1 2">
    <name type="scientific">Stegodyphus mimosarum</name>
    <name type="common">African social velvet spider</name>
    <dbReference type="NCBI Taxonomy" id="407821"/>
    <lineage>
        <taxon>Eukaryota</taxon>
        <taxon>Metazoa</taxon>
        <taxon>Ecdysozoa</taxon>
        <taxon>Arthropoda</taxon>
        <taxon>Chelicerata</taxon>
        <taxon>Arachnida</taxon>
        <taxon>Araneae</taxon>
        <taxon>Araneomorphae</taxon>
        <taxon>Entelegynae</taxon>
        <taxon>Eresoidea</taxon>
        <taxon>Eresidae</taxon>
        <taxon>Stegodyphus</taxon>
    </lineage>
</organism>
<protein>
    <submittedName>
        <fullName evidence="1">Uncharacterized protein</fullName>
    </submittedName>
</protein>
<name>A0A087TP19_STEMI</name>
<dbReference type="AlphaFoldDB" id="A0A087TP19"/>
<gene>
    <name evidence="1" type="ORF">X975_24698</name>
</gene>
<dbReference type="OMA" id="YQRMENE"/>
<proteinExistence type="predicted"/>
<reference evidence="1 2" key="1">
    <citation type="submission" date="2013-11" db="EMBL/GenBank/DDBJ databases">
        <title>Genome sequencing of Stegodyphus mimosarum.</title>
        <authorList>
            <person name="Bechsgaard J."/>
        </authorList>
    </citation>
    <scope>NUCLEOTIDE SEQUENCE [LARGE SCALE GENOMIC DNA]</scope>
</reference>
<sequence length="135" mass="15745">MLKKAKSDHTKIRSGQKTFRIFSKMTRSAPSYVRMEKDVKEVVKKCKKSETDGNSKCKENNNVIYANKEAKEKKPKKKGWKRFRQAALMTCRYIGMGVTHMSPATVYSSPDYYVDPKYWNRSFSPSYNKTKNIPK</sequence>
<keyword evidence="2" id="KW-1185">Reference proteome</keyword>
<evidence type="ECO:0000313" key="1">
    <source>
        <dbReference type="EMBL" id="KFM66858.1"/>
    </source>
</evidence>
<accession>A0A087TP19</accession>
<evidence type="ECO:0000313" key="2">
    <source>
        <dbReference type="Proteomes" id="UP000054359"/>
    </source>
</evidence>
<feature type="non-terminal residue" evidence="1">
    <location>
        <position position="135"/>
    </location>
</feature>
<dbReference type="Proteomes" id="UP000054359">
    <property type="component" value="Unassembled WGS sequence"/>
</dbReference>
<dbReference type="OrthoDB" id="6407645at2759"/>